<feature type="transmembrane region" description="Helical" evidence="1">
    <location>
        <begin position="74"/>
        <end position="94"/>
    </location>
</feature>
<evidence type="ECO:0000313" key="3">
    <source>
        <dbReference type="Proteomes" id="UP000014923"/>
    </source>
</evidence>
<evidence type="ECO:0000313" key="2">
    <source>
        <dbReference type="EMBL" id="CDF58337.1"/>
    </source>
</evidence>
<accession>R7RQ47</accession>
<dbReference type="RefSeq" id="WP_018662322.1">
    <property type="nucleotide sequence ID" value="NZ_HF952018.1"/>
</dbReference>
<proteinExistence type="predicted"/>
<dbReference type="NCBIfam" id="TIGR04086">
    <property type="entry name" value="TIGR04086_membr"/>
    <property type="match status" value="1"/>
</dbReference>
<gene>
    <name evidence="2" type="ORF">TCEL_00383</name>
</gene>
<feature type="transmembrane region" description="Helical" evidence="1">
    <location>
        <begin position="50"/>
        <end position="67"/>
    </location>
</feature>
<dbReference type="Pfam" id="PF12670">
    <property type="entry name" value="DUF3792"/>
    <property type="match status" value="1"/>
</dbReference>
<protein>
    <recommendedName>
        <fullName evidence="4">Membrane protein, TIGR04086 family</fullName>
    </recommendedName>
</protein>
<name>R7RQ47_9CLOT</name>
<evidence type="ECO:0000256" key="1">
    <source>
        <dbReference type="SAM" id="Phobius"/>
    </source>
</evidence>
<dbReference type="HOGENOM" id="CLU_149197_0_0_9"/>
<dbReference type="Proteomes" id="UP000014923">
    <property type="component" value="Unassembled WGS sequence"/>
</dbReference>
<feature type="transmembrane region" description="Helical" evidence="1">
    <location>
        <begin position="21"/>
        <end position="38"/>
    </location>
</feature>
<evidence type="ECO:0008006" key="4">
    <source>
        <dbReference type="Google" id="ProtNLM"/>
    </source>
</evidence>
<dbReference type="OrthoDB" id="2086722at2"/>
<organism evidence="2 3">
    <name type="scientific">Thermobrachium celere DSM 8682</name>
    <dbReference type="NCBI Taxonomy" id="941824"/>
    <lineage>
        <taxon>Bacteria</taxon>
        <taxon>Bacillati</taxon>
        <taxon>Bacillota</taxon>
        <taxon>Clostridia</taxon>
        <taxon>Eubacteriales</taxon>
        <taxon>Clostridiaceae</taxon>
        <taxon>Thermobrachium</taxon>
    </lineage>
</organism>
<dbReference type="AlphaFoldDB" id="R7RQ47"/>
<comment type="caution">
    <text evidence="2">The sequence shown here is derived from an EMBL/GenBank/DDBJ whole genome shotgun (WGS) entry which is preliminary data.</text>
</comment>
<sequence length="130" mass="14420">MSKEDIRENIALIYLKSISRGVILSIILLLITALVFHYTNWDPKHVDTVTFIITVLSIVYASIYGCFKIKSKGYLHGGIIGLLYMVVIAMVSLFVQKGNINFKGLIIMLVMALVIGVFSGLIGIILSDRN</sequence>
<dbReference type="EMBL" id="CAVN010000097">
    <property type="protein sequence ID" value="CDF58337.1"/>
    <property type="molecule type" value="Genomic_DNA"/>
</dbReference>
<keyword evidence="1" id="KW-1133">Transmembrane helix</keyword>
<dbReference type="InterPro" id="IPR023804">
    <property type="entry name" value="DUF3792_TM"/>
</dbReference>
<reference evidence="2" key="1">
    <citation type="submission" date="2013-03" db="EMBL/GenBank/DDBJ databases">
        <title>Draft genome sequence of the hydrogen-ethanol-producing anaerobic alkalithermophilic Caloramator celere.</title>
        <authorList>
            <person name="Ciranna A."/>
            <person name="Larjo A."/>
            <person name="Kivisto A."/>
            <person name="Santala V."/>
            <person name="Roos C."/>
            <person name="Karp M."/>
        </authorList>
    </citation>
    <scope>NUCLEOTIDE SEQUENCE [LARGE SCALE GENOMIC DNA]</scope>
    <source>
        <strain evidence="2">DSM 8682</strain>
    </source>
</reference>
<feature type="transmembrane region" description="Helical" evidence="1">
    <location>
        <begin position="106"/>
        <end position="126"/>
    </location>
</feature>
<keyword evidence="1" id="KW-0812">Transmembrane</keyword>
<keyword evidence="3" id="KW-1185">Reference proteome</keyword>
<keyword evidence="1" id="KW-0472">Membrane</keyword>